<dbReference type="GO" id="GO:0008967">
    <property type="term" value="F:phosphoglycolate phosphatase activity"/>
    <property type="evidence" value="ECO:0007669"/>
    <property type="project" value="TreeGrafter"/>
</dbReference>
<dbReference type="InterPro" id="IPR050155">
    <property type="entry name" value="HAD-like_hydrolase_sf"/>
</dbReference>
<reference evidence="1" key="1">
    <citation type="journal article" date="2016" name="Front. Microbiol.">
        <title>Genome Sequence of the Piezophilic, Mesophilic Sulfate-Reducing Bacterium Desulfovibrio indicus J2T.</title>
        <authorList>
            <person name="Cao J."/>
            <person name="Maignien L."/>
            <person name="Shao Z."/>
            <person name="Alain K."/>
            <person name="Jebbar M."/>
        </authorList>
    </citation>
    <scope>NUCLEOTIDE SEQUENCE</scope>
    <source>
        <strain evidence="1">NBRC 103626</strain>
    </source>
</reference>
<dbReference type="RefSeq" id="WP_238307199.1">
    <property type="nucleotide sequence ID" value="NZ_BPQM01000180.1"/>
</dbReference>
<dbReference type="SUPFAM" id="SSF56784">
    <property type="entry name" value="HAD-like"/>
    <property type="match status" value="1"/>
</dbReference>
<dbReference type="Gene3D" id="3.40.50.1000">
    <property type="entry name" value="HAD superfamily/HAD-like"/>
    <property type="match status" value="1"/>
</dbReference>
<gene>
    <name evidence="1" type="primary">gph_3</name>
    <name evidence="1" type="ORF">NBEOAGPD_5239</name>
</gene>
<dbReference type="PANTHER" id="PTHR43434">
    <property type="entry name" value="PHOSPHOGLYCOLATE PHOSPHATASE"/>
    <property type="match status" value="1"/>
</dbReference>
<dbReference type="PANTHER" id="PTHR43434:SF13">
    <property type="entry name" value="PHOSPHOGLYCOLATE PHOSPHATASE"/>
    <property type="match status" value="1"/>
</dbReference>
<dbReference type="InterPro" id="IPR023198">
    <property type="entry name" value="PGP-like_dom2"/>
</dbReference>
<dbReference type="Pfam" id="PF13419">
    <property type="entry name" value="HAD_2"/>
    <property type="match status" value="1"/>
</dbReference>
<evidence type="ECO:0000313" key="1">
    <source>
        <dbReference type="EMBL" id="GJD81981.1"/>
    </source>
</evidence>
<dbReference type="GO" id="GO:0005829">
    <property type="term" value="C:cytosol"/>
    <property type="evidence" value="ECO:0007669"/>
    <property type="project" value="TreeGrafter"/>
</dbReference>
<dbReference type="SFLD" id="SFLDG01129">
    <property type="entry name" value="C1.5:_HAD__Beta-PGM__Phosphata"/>
    <property type="match status" value="1"/>
</dbReference>
<dbReference type="AlphaFoldDB" id="A0AA37HUQ0"/>
<accession>A0AA37HUQ0</accession>
<dbReference type="InterPro" id="IPR036412">
    <property type="entry name" value="HAD-like_sf"/>
</dbReference>
<dbReference type="EMBL" id="BPQM01000180">
    <property type="protein sequence ID" value="GJD81981.1"/>
    <property type="molecule type" value="Genomic_DNA"/>
</dbReference>
<dbReference type="InterPro" id="IPR023214">
    <property type="entry name" value="HAD_sf"/>
</dbReference>
<dbReference type="GO" id="GO:0006281">
    <property type="term" value="P:DNA repair"/>
    <property type="evidence" value="ECO:0007669"/>
    <property type="project" value="TreeGrafter"/>
</dbReference>
<evidence type="ECO:0000313" key="2">
    <source>
        <dbReference type="Proteomes" id="UP001055108"/>
    </source>
</evidence>
<dbReference type="Gene3D" id="1.10.150.240">
    <property type="entry name" value="Putative phosphatase, domain 2"/>
    <property type="match status" value="1"/>
</dbReference>
<proteinExistence type="predicted"/>
<reference evidence="1" key="2">
    <citation type="submission" date="2021-08" db="EMBL/GenBank/DDBJ databases">
        <authorList>
            <person name="Tani A."/>
            <person name="Ola A."/>
            <person name="Ogura Y."/>
            <person name="Katsura K."/>
            <person name="Hayashi T."/>
        </authorList>
    </citation>
    <scope>NUCLEOTIDE SEQUENCE</scope>
    <source>
        <strain evidence="1">NBRC 103626</strain>
    </source>
</reference>
<name>A0AA37HUQ0_9HYPH</name>
<dbReference type="InterPro" id="IPR041492">
    <property type="entry name" value="HAD_2"/>
</dbReference>
<organism evidence="1 2">
    <name type="scientific">Methylobacterium gregans</name>
    <dbReference type="NCBI Taxonomy" id="374424"/>
    <lineage>
        <taxon>Bacteria</taxon>
        <taxon>Pseudomonadati</taxon>
        <taxon>Pseudomonadota</taxon>
        <taxon>Alphaproteobacteria</taxon>
        <taxon>Hyphomicrobiales</taxon>
        <taxon>Methylobacteriaceae</taxon>
        <taxon>Methylobacterium</taxon>
    </lineage>
</organism>
<dbReference type="Proteomes" id="UP001055108">
    <property type="component" value="Unassembled WGS sequence"/>
</dbReference>
<dbReference type="SFLD" id="SFLDS00003">
    <property type="entry name" value="Haloacid_Dehalogenase"/>
    <property type="match status" value="1"/>
</dbReference>
<protein>
    <submittedName>
        <fullName evidence="1">Phosphoglycolate phosphatase</fullName>
    </submittedName>
</protein>
<comment type="caution">
    <text evidence="1">The sequence shown here is derived from an EMBL/GenBank/DDBJ whole genome shotgun (WGS) entry which is preliminary data.</text>
</comment>
<keyword evidence="2" id="KW-1185">Reference proteome</keyword>
<sequence length="230" mass="24291">MPPSSVSSPAAPPGRYRLVVLDFDGTLADSFGWFCGVLNGVADRYGFRRVAPEESEALRGMSAAAIMRQLDVPLWKLPLISRHMHALMARDIAAIRPFPGVPELLEGLATDGVTLALLSSNSRANIQRVLGPTNAGRVAHYACGASVFGKAGRLRKLLRRVGVPAAETLCIGDELRDLEAARAVGCAFGAVAWGYTTAEALRAAGPDLLFERPGDIGSLVGCRSRPSAAP</sequence>